<organism evidence="2 3">
    <name type="scientific">Pleurodeles waltl</name>
    <name type="common">Iberian ribbed newt</name>
    <dbReference type="NCBI Taxonomy" id="8319"/>
    <lineage>
        <taxon>Eukaryota</taxon>
        <taxon>Metazoa</taxon>
        <taxon>Chordata</taxon>
        <taxon>Craniata</taxon>
        <taxon>Vertebrata</taxon>
        <taxon>Euteleostomi</taxon>
        <taxon>Amphibia</taxon>
        <taxon>Batrachia</taxon>
        <taxon>Caudata</taxon>
        <taxon>Salamandroidea</taxon>
        <taxon>Salamandridae</taxon>
        <taxon>Pleurodelinae</taxon>
        <taxon>Pleurodeles</taxon>
    </lineage>
</organism>
<evidence type="ECO:0000256" key="1">
    <source>
        <dbReference type="SAM" id="MobiDB-lite"/>
    </source>
</evidence>
<proteinExistence type="predicted"/>
<gene>
    <name evidence="2" type="ORF">NDU88_002860</name>
</gene>
<evidence type="ECO:0000313" key="2">
    <source>
        <dbReference type="EMBL" id="KAJ1215251.1"/>
    </source>
</evidence>
<name>A0AAV7WRD6_PLEWA</name>
<feature type="compositionally biased region" description="Basic and acidic residues" evidence="1">
    <location>
        <begin position="39"/>
        <end position="51"/>
    </location>
</feature>
<protein>
    <submittedName>
        <fullName evidence="2">Uncharacterized protein</fullName>
    </submittedName>
</protein>
<evidence type="ECO:0000313" key="3">
    <source>
        <dbReference type="Proteomes" id="UP001066276"/>
    </source>
</evidence>
<sequence length="119" mass="13027">MDRGRTEGPPSNNKTIAEDRRHADGATPVRKARSPSGRTRSEEDGVEDCGRKLSRGLVGQLAQTLSDGRAKEGRERCISIKAARRNTIVLLLRHLFFHLHLPPPLRPAARGAATASSIR</sequence>
<accession>A0AAV7WRD6</accession>
<dbReference type="AlphaFoldDB" id="A0AAV7WRD6"/>
<keyword evidence="3" id="KW-1185">Reference proteome</keyword>
<reference evidence="2" key="1">
    <citation type="journal article" date="2022" name="bioRxiv">
        <title>Sequencing and chromosome-scale assembly of the giantPleurodeles waltlgenome.</title>
        <authorList>
            <person name="Brown T."/>
            <person name="Elewa A."/>
            <person name="Iarovenko S."/>
            <person name="Subramanian E."/>
            <person name="Araus A.J."/>
            <person name="Petzold A."/>
            <person name="Susuki M."/>
            <person name="Suzuki K.-i.T."/>
            <person name="Hayashi T."/>
            <person name="Toyoda A."/>
            <person name="Oliveira C."/>
            <person name="Osipova E."/>
            <person name="Leigh N.D."/>
            <person name="Simon A."/>
            <person name="Yun M.H."/>
        </authorList>
    </citation>
    <scope>NUCLEOTIDE SEQUENCE</scope>
    <source>
        <strain evidence="2">20211129_DDA</strain>
        <tissue evidence="2">Liver</tissue>
    </source>
</reference>
<dbReference type="Proteomes" id="UP001066276">
    <property type="component" value="Chromosome 1_1"/>
</dbReference>
<comment type="caution">
    <text evidence="2">The sequence shown here is derived from an EMBL/GenBank/DDBJ whole genome shotgun (WGS) entry which is preliminary data.</text>
</comment>
<feature type="region of interest" description="Disordered" evidence="1">
    <location>
        <begin position="1"/>
        <end position="51"/>
    </location>
</feature>
<dbReference type="EMBL" id="JANPWB010000001">
    <property type="protein sequence ID" value="KAJ1215251.1"/>
    <property type="molecule type" value="Genomic_DNA"/>
</dbReference>